<dbReference type="EMBL" id="DXIJ01000108">
    <property type="protein sequence ID" value="HIV86171.1"/>
    <property type="molecule type" value="Genomic_DNA"/>
</dbReference>
<protein>
    <submittedName>
        <fullName evidence="2">Stage III sporulation protein AF</fullName>
    </submittedName>
</protein>
<organism evidence="2 3">
    <name type="scientific">Candidatus Monoglobus merdigallinarum</name>
    <dbReference type="NCBI Taxonomy" id="2838698"/>
    <lineage>
        <taxon>Bacteria</taxon>
        <taxon>Bacillati</taxon>
        <taxon>Bacillota</taxon>
        <taxon>Clostridia</taxon>
        <taxon>Monoglobales</taxon>
        <taxon>Monoglobaceae</taxon>
        <taxon>Monoglobus</taxon>
    </lineage>
</organism>
<evidence type="ECO:0000313" key="2">
    <source>
        <dbReference type="EMBL" id="HIV86171.1"/>
    </source>
</evidence>
<reference evidence="2" key="2">
    <citation type="submission" date="2021-04" db="EMBL/GenBank/DDBJ databases">
        <authorList>
            <person name="Gilroy R."/>
        </authorList>
    </citation>
    <scope>NUCLEOTIDE SEQUENCE</scope>
    <source>
        <strain evidence="2">5790</strain>
    </source>
</reference>
<keyword evidence="1" id="KW-1133">Transmembrane helix</keyword>
<keyword evidence="1" id="KW-0812">Transmembrane</keyword>
<gene>
    <name evidence="2" type="ORF">H9900_05105</name>
</gene>
<feature type="transmembrane region" description="Helical" evidence="1">
    <location>
        <begin position="7"/>
        <end position="27"/>
    </location>
</feature>
<name>A0A9D1PSC5_9FIRM</name>
<accession>A0A9D1PSC5</accession>
<comment type="caution">
    <text evidence="2">The sequence shown here is derived from an EMBL/GenBank/DDBJ whole genome shotgun (WGS) entry which is preliminary data.</text>
</comment>
<evidence type="ECO:0000313" key="3">
    <source>
        <dbReference type="Proteomes" id="UP000824162"/>
    </source>
</evidence>
<sequence>MDTVREWAYSVAAVVVFGTLAETLMPGGAYRKYIHLVLGLILILSMIRPVSSLLGGDTAPGDVLDFGSGYTDSQSRTDYIENRQREDVINIYVRTLENNIKSRLETKYGLHGEIISVDVKASADSGGDYGAVEEVSVAVTEKGAALRSEITETVFSITEAREINVTVD</sequence>
<dbReference type="AlphaFoldDB" id="A0A9D1PSC5"/>
<evidence type="ECO:0000256" key="1">
    <source>
        <dbReference type="SAM" id="Phobius"/>
    </source>
</evidence>
<proteinExistence type="predicted"/>
<keyword evidence="1" id="KW-0472">Membrane</keyword>
<feature type="transmembrane region" description="Helical" evidence="1">
    <location>
        <begin position="33"/>
        <end position="50"/>
    </location>
</feature>
<dbReference type="Pfam" id="PF09581">
    <property type="entry name" value="Spore_III_AF"/>
    <property type="match status" value="1"/>
</dbReference>
<dbReference type="InterPro" id="IPR014245">
    <property type="entry name" value="Spore_III_AF"/>
</dbReference>
<dbReference type="Proteomes" id="UP000824162">
    <property type="component" value="Unassembled WGS sequence"/>
</dbReference>
<reference evidence="2" key="1">
    <citation type="journal article" date="2021" name="PeerJ">
        <title>Extensive microbial diversity within the chicken gut microbiome revealed by metagenomics and culture.</title>
        <authorList>
            <person name="Gilroy R."/>
            <person name="Ravi A."/>
            <person name="Getino M."/>
            <person name="Pursley I."/>
            <person name="Horton D.L."/>
            <person name="Alikhan N.F."/>
            <person name="Baker D."/>
            <person name="Gharbi K."/>
            <person name="Hall N."/>
            <person name="Watson M."/>
            <person name="Adriaenssens E.M."/>
            <person name="Foster-Nyarko E."/>
            <person name="Jarju S."/>
            <person name="Secka A."/>
            <person name="Antonio M."/>
            <person name="Oren A."/>
            <person name="Chaudhuri R.R."/>
            <person name="La Ragione R."/>
            <person name="Hildebrand F."/>
            <person name="Pallen M.J."/>
        </authorList>
    </citation>
    <scope>NUCLEOTIDE SEQUENCE</scope>
    <source>
        <strain evidence="2">5790</strain>
    </source>
</reference>